<dbReference type="HOGENOM" id="CLU_3196719_0_0_0"/>
<accession>A4A1S9</accession>
<dbReference type="EMBL" id="AANZ01000037">
    <property type="protein sequence ID" value="EAQ77295.1"/>
    <property type="molecule type" value="Genomic_DNA"/>
</dbReference>
<organism evidence="1 2">
    <name type="scientific">Blastopirellula marina DSM 3645</name>
    <dbReference type="NCBI Taxonomy" id="314230"/>
    <lineage>
        <taxon>Bacteria</taxon>
        <taxon>Pseudomonadati</taxon>
        <taxon>Planctomycetota</taxon>
        <taxon>Planctomycetia</taxon>
        <taxon>Pirellulales</taxon>
        <taxon>Pirellulaceae</taxon>
        <taxon>Blastopirellula</taxon>
    </lineage>
</organism>
<sequence length="45" mass="4927">MAPDSSVAVREEYADWRDLTICTLGRQSEIAELGRENATCRNGAA</sequence>
<dbReference type="Proteomes" id="UP000004358">
    <property type="component" value="Unassembled WGS sequence"/>
</dbReference>
<proteinExistence type="predicted"/>
<reference evidence="1 2" key="1">
    <citation type="submission" date="2006-02" db="EMBL/GenBank/DDBJ databases">
        <authorList>
            <person name="Amann R."/>
            <person name="Ferriera S."/>
            <person name="Johnson J."/>
            <person name="Kravitz S."/>
            <person name="Halpern A."/>
            <person name="Remington K."/>
            <person name="Beeson K."/>
            <person name="Tran B."/>
            <person name="Rogers Y.-H."/>
            <person name="Friedman R."/>
            <person name="Venter J.C."/>
        </authorList>
    </citation>
    <scope>NUCLEOTIDE SEQUENCE [LARGE SCALE GENOMIC DNA]</scope>
    <source>
        <strain evidence="1 2">DSM 3645</strain>
    </source>
</reference>
<evidence type="ECO:0000313" key="1">
    <source>
        <dbReference type="EMBL" id="EAQ77295.1"/>
    </source>
</evidence>
<dbReference type="RefSeq" id="WP_002653764.1">
    <property type="nucleotide sequence ID" value="NZ_CH672376.1"/>
</dbReference>
<dbReference type="STRING" id="314230.DSM3645_29456"/>
<name>A4A1S9_9BACT</name>
<evidence type="ECO:0000313" key="2">
    <source>
        <dbReference type="Proteomes" id="UP000004358"/>
    </source>
</evidence>
<comment type="caution">
    <text evidence="1">The sequence shown here is derived from an EMBL/GenBank/DDBJ whole genome shotgun (WGS) entry which is preliminary data.</text>
</comment>
<protein>
    <submittedName>
        <fullName evidence="1">Uncharacterized protein</fullName>
    </submittedName>
</protein>
<dbReference type="AlphaFoldDB" id="A4A1S9"/>
<gene>
    <name evidence="1" type="ORF">DSM3645_29456</name>
</gene>